<protein>
    <submittedName>
        <fullName evidence="2">Uncharacterized protein</fullName>
    </submittedName>
</protein>
<dbReference type="EMBL" id="VFQX01000023">
    <property type="protein sequence ID" value="KAF0979715.1"/>
    <property type="molecule type" value="Genomic_DNA"/>
</dbReference>
<dbReference type="AlphaFoldDB" id="A0A6A5C2I3"/>
<dbReference type="OrthoDB" id="10596086at2759"/>
<feature type="region of interest" description="Disordered" evidence="1">
    <location>
        <begin position="392"/>
        <end position="435"/>
    </location>
</feature>
<dbReference type="VEuPathDB" id="AmoebaDB:FDP41_001383"/>
<dbReference type="Proteomes" id="UP000444721">
    <property type="component" value="Unassembled WGS sequence"/>
</dbReference>
<evidence type="ECO:0000313" key="2">
    <source>
        <dbReference type="EMBL" id="KAF0979715.1"/>
    </source>
</evidence>
<keyword evidence="3" id="KW-1185">Reference proteome</keyword>
<organism evidence="2 3">
    <name type="scientific">Naegleria fowleri</name>
    <name type="common">Brain eating amoeba</name>
    <dbReference type="NCBI Taxonomy" id="5763"/>
    <lineage>
        <taxon>Eukaryota</taxon>
        <taxon>Discoba</taxon>
        <taxon>Heterolobosea</taxon>
        <taxon>Tetramitia</taxon>
        <taxon>Eutetramitia</taxon>
        <taxon>Vahlkampfiidae</taxon>
        <taxon>Naegleria</taxon>
    </lineage>
</organism>
<evidence type="ECO:0000313" key="3">
    <source>
        <dbReference type="Proteomes" id="UP000444721"/>
    </source>
</evidence>
<dbReference type="GeneID" id="68108601"/>
<evidence type="ECO:0000256" key="1">
    <source>
        <dbReference type="SAM" id="MobiDB-lite"/>
    </source>
</evidence>
<name>A0A6A5C2I3_NAEFO</name>
<dbReference type="VEuPathDB" id="AmoebaDB:NF0080740"/>
<gene>
    <name evidence="2" type="ORF">FDP41_001383</name>
</gene>
<sequence>MLRNRIEESVKLILIDFYHESSFHHHHHHQSTNHQNKLFLLLKRRMQSMSPLTYVCMRLLPQTRHFNLYQDDNDECEENYERYPCQQSCSSTIEPHFLNAKQYQVLEFVSHKLFAMFEKQMNHHSPSCMEQILLNSSSSSQLKSTTLQQTLTNSGFFQNMSISKRHTLPNKQDYLRVNLWIALSSIGDEVDEDAKSPYPLQVFIQFAKFMLEWNRDGFIHCYEMGFNGEMNELENLCCCCCCTTHKAHVQNMRISRLRREEQVILKKTLVISRSSEESRRVLLNGIGSFCTRWNSSMNYDEDKCNSGHFGMAFVEEMKRMKLLNRLHLRKKEDREKEKKDSNMLVVEKWYDSILECIALRKELPLKFLLPLDFFYLYDKMFTNFVKFSNDSNSKTLHQQEEEESSLTLSTMRKRDFHEENSTTPRKDELEQQNGSWRESLKKISKQVLYGDGDLSEGGMDRETGFYILTISREYSEISSFYAFVHFLITQNGKRHFLIDEMLSVLQFMKSVLLTNLFEWSNASQPKNRQSRECWIQGTEWKEVILNKYHQLIEEQLKIRSRLSLTTKPILYNVKEWHSMMERLRREDKWLYECIIHSLMDHDQM</sequence>
<accession>A0A6A5C2I3</accession>
<proteinExistence type="predicted"/>
<reference evidence="2 3" key="1">
    <citation type="journal article" date="2019" name="Sci. Rep.">
        <title>Nanopore sequencing improves the draft genome of the human pathogenic amoeba Naegleria fowleri.</title>
        <authorList>
            <person name="Liechti N."/>
            <person name="Schurch N."/>
            <person name="Bruggmann R."/>
            <person name="Wittwer M."/>
        </authorList>
    </citation>
    <scope>NUCLEOTIDE SEQUENCE [LARGE SCALE GENOMIC DNA]</scope>
    <source>
        <strain evidence="2 3">ATCC 30894</strain>
    </source>
</reference>
<comment type="caution">
    <text evidence="2">The sequence shown here is derived from an EMBL/GenBank/DDBJ whole genome shotgun (WGS) entry which is preliminary data.</text>
</comment>
<dbReference type="RefSeq" id="XP_044564428.1">
    <property type="nucleotide sequence ID" value="XM_044704461.1"/>
</dbReference>
<feature type="compositionally biased region" description="Basic and acidic residues" evidence="1">
    <location>
        <begin position="412"/>
        <end position="429"/>
    </location>
</feature>
<dbReference type="VEuPathDB" id="AmoebaDB:NfTy_029690"/>